<evidence type="ECO:0000256" key="3">
    <source>
        <dbReference type="ARBA" id="ARBA00022692"/>
    </source>
</evidence>
<feature type="transmembrane region" description="Helical" evidence="7">
    <location>
        <begin position="76"/>
        <end position="97"/>
    </location>
</feature>
<evidence type="ECO:0000256" key="1">
    <source>
        <dbReference type="ARBA" id="ARBA00004651"/>
    </source>
</evidence>
<dbReference type="InterPro" id="IPR036938">
    <property type="entry name" value="PAP2/HPO_sf"/>
</dbReference>
<dbReference type="SMART" id="SM00014">
    <property type="entry name" value="acidPPc"/>
    <property type="match status" value="1"/>
</dbReference>
<evidence type="ECO:0000313" key="10">
    <source>
        <dbReference type="Proteomes" id="UP001595967"/>
    </source>
</evidence>
<keyword evidence="2" id="KW-1003">Cell membrane</keyword>
<dbReference type="RefSeq" id="WP_377726563.1">
    <property type="nucleotide sequence ID" value="NZ_JBHSEW010000010.1"/>
</dbReference>
<feature type="transmembrane region" description="Helical" evidence="7">
    <location>
        <begin position="152"/>
        <end position="172"/>
    </location>
</feature>
<evidence type="ECO:0000256" key="7">
    <source>
        <dbReference type="SAM" id="Phobius"/>
    </source>
</evidence>
<feature type="transmembrane region" description="Helical" evidence="7">
    <location>
        <begin position="178"/>
        <end position="197"/>
    </location>
</feature>
<evidence type="ECO:0000256" key="2">
    <source>
        <dbReference type="ARBA" id="ARBA00022475"/>
    </source>
</evidence>
<dbReference type="CDD" id="cd01610">
    <property type="entry name" value="PAP2_like"/>
    <property type="match status" value="1"/>
</dbReference>
<keyword evidence="6 7" id="KW-0472">Membrane</keyword>
<feature type="transmembrane region" description="Helical" evidence="7">
    <location>
        <begin position="44"/>
        <end position="64"/>
    </location>
</feature>
<reference evidence="10" key="1">
    <citation type="journal article" date="2019" name="Int. J. Syst. Evol. Microbiol.">
        <title>The Global Catalogue of Microorganisms (GCM) 10K type strain sequencing project: providing services to taxonomists for standard genome sequencing and annotation.</title>
        <authorList>
            <consortium name="The Broad Institute Genomics Platform"/>
            <consortium name="The Broad Institute Genome Sequencing Center for Infectious Disease"/>
            <person name="Wu L."/>
            <person name="Ma J."/>
        </authorList>
    </citation>
    <scope>NUCLEOTIDE SEQUENCE [LARGE SCALE GENOMIC DNA]</scope>
    <source>
        <strain evidence="10">JCM 11650</strain>
    </source>
</reference>
<dbReference type="PANTHER" id="PTHR14969:SF62">
    <property type="entry name" value="DECAPRENYLPHOSPHORYL-5-PHOSPHORIBOSE PHOSPHATASE RV3807C-RELATED"/>
    <property type="match status" value="1"/>
</dbReference>
<accession>A0ABV9GXM9</accession>
<dbReference type="SUPFAM" id="SSF48317">
    <property type="entry name" value="Acid phosphatase/Vanadium-dependent haloperoxidase"/>
    <property type="match status" value="1"/>
</dbReference>
<feature type="transmembrane region" description="Helical" evidence="7">
    <location>
        <begin position="125"/>
        <end position="145"/>
    </location>
</feature>
<protein>
    <submittedName>
        <fullName evidence="9">Phosphatase PAP2 family protein</fullName>
    </submittedName>
</protein>
<dbReference type="EMBL" id="JBHSEW010000010">
    <property type="protein sequence ID" value="MFC4622901.1"/>
    <property type="molecule type" value="Genomic_DNA"/>
</dbReference>
<name>A0ABV9GXM9_9BURK</name>
<keyword evidence="5 7" id="KW-1133">Transmembrane helix</keyword>
<comment type="subcellular location">
    <subcellularLocation>
        <location evidence="1">Cell membrane</location>
        <topology evidence="1">Multi-pass membrane protein</topology>
    </subcellularLocation>
</comment>
<feature type="domain" description="Phosphatidic acid phosphatase type 2/haloperoxidase" evidence="8">
    <location>
        <begin position="77"/>
        <end position="191"/>
    </location>
</feature>
<evidence type="ECO:0000313" key="9">
    <source>
        <dbReference type="EMBL" id="MFC4622901.1"/>
    </source>
</evidence>
<keyword evidence="3 7" id="KW-0812">Transmembrane</keyword>
<evidence type="ECO:0000256" key="4">
    <source>
        <dbReference type="ARBA" id="ARBA00022801"/>
    </source>
</evidence>
<comment type="caution">
    <text evidence="9">The sequence shown here is derived from an EMBL/GenBank/DDBJ whole genome shotgun (WGS) entry which is preliminary data.</text>
</comment>
<evidence type="ECO:0000256" key="5">
    <source>
        <dbReference type="ARBA" id="ARBA00022989"/>
    </source>
</evidence>
<keyword evidence="10" id="KW-1185">Reference proteome</keyword>
<evidence type="ECO:0000256" key="6">
    <source>
        <dbReference type="ARBA" id="ARBA00023136"/>
    </source>
</evidence>
<evidence type="ECO:0000259" key="8">
    <source>
        <dbReference type="SMART" id="SM00014"/>
    </source>
</evidence>
<proteinExistence type="predicted"/>
<dbReference type="Proteomes" id="UP001595967">
    <property type="component" value="Unassembled WGS sequence"/>
</dbReference>
<organism evidence="9 10">
    <name type="scientific">Comamonas nitrativorans</name>
    <dbReference type="NCBI Taxonomy" id="108437"/>
    <lineage>
        <taxon>Bacteria</taxon>
        <taxon>Pseudomonadati</taxon>
        <taxon>Pseudomonadota</taxon>
        <taxon>Betaproteobacteria</taxon>
        <taxon>Burkholderiales</taxon>
        <taxon>Comamonadaceae</taxon>
        <taxon>Comamonas</taxon>
    </lineage>
</organism>
<dbReference type="Pfam" id="PF01569">
    <property type="entry name" value="PAP2"/>
    <property type="match status" value="1"/>
</dbReference>
<sequence>MNTGVLSGLSALNHKLFYMVNGVRLPWLDQAMVLGTHLGDFANLVWIVAAALLLLLAYRFVPACAAVRWLPRRDTVVACVTLLLVAYVVAACVVTALKVGLHMPRPAAALPAGSVHVLVAPESALSFPSGHATFAMLVALVFWPWCRGWGRVFLAVFVLWVGLSRISVGAHFPVDVITGYFCAAISVWVGARVLAFCPKMEMRK</sequence>
<dbReference type="InterPro" id="IPR000326">
    <property type="entry name" value="PAP2/HPO"/>
</dbReference>
<gene>
    <name evidence="9" type="ORF">ACFO3A_11830</name>
</gene>
<dbReference type="PANTHER" id="PTHR14969">
    <property type="entry name" value="SPHINGOSINE-1-PHOSPHATE PHOSPHOHYDROLASE"/>
    <property type="match status" value="1"/>
</dbReference>
<keyword evidence="4" id="KW-0378">Hydrolase</keyword>
<dbReference type="Gene3D" id="1.20.144.10">
    <property type="entry name" value="Phosphatidic acid phosphatase type 2/haloperoxidase"/>
    <property type="match status" value="1"/>
</dbReference>